<dbReference type="Pfam" id="PF07645">
    <property type="entry name" value="EGF_CA"/>
    <property type="match status" value="4"/>
</dbReference>
<dbReference type="SUPFAM" id="SSF57535">
    <property type="entry name" value="Complement control module/SCR domain"/>
    <property type="match status" value="2"/>
</dbReference>
<dbReference type="Gene3D" id="2.10.70.10">
    <property type="entry name" value="Complement Module, domain 1"/>
    <property type="match status" value="2"/>
</dbReference>
<feature type="domain" description="EGF-like" evidence="9">
    <location>
        <begin position="260"/>
        <end position="300"/>
    </location>
</feature>
<dbReference type="SUPFAM" id="SSF57196">
    <property type="entry name" value="EGF/Laminin"/>
    <property type="match status" value="1"/>
</dbReference>
<dbReference type="Gene3D" id="2.10.25.10">
    <property type="entry name" value="Laminin"/>
    <property type="match status" value="8"/>
</dbReference>
<feature type="domain" description="Sushi" evidence="10">
    <location>
        <begin position="444"/>
        <end position="507"/>
    </location>
</feature>
<dbReference type="FunFam" id="2.10.25.10:FF:000240">
    <property type="entry name" value="Vitamin K-dependent protein S"/>
    <property type="match status" value="2"/>
</dbReference>
<evidence type="ECO:0000256" key="8">
    <source>
        <dbReference type="SAM" id="SignalP"/>
    </source>
</evidence>
<dbReference type="InterPro" id="IPR000436">
    <property type="entry name" value="Sushi_SCR_CCP_dom"/>
</dbReference>
<evidence type="ECO:0000256" key="5">
    <source>
        <dbReference type="PROSITE-ProRule" id="PRU00076"/>
    </source>
</evidence>
<keyword evidence="4 5" id="KW-1015">Disulfide bond</keyword>
<reference evidence="12" key="1">
    <citation type="journal article" date="2010" name="Nature">
        <title>The Amphimedon queenslandica genome and the evolution of animal complexity.</title>
        <authorList>
            <person name="Srivastava M."/>
            <person name="Simakov O."/>
            <person name="Chapman J."/>
            <person name="Fahey B."/>
            <person name="Gauthier M.E."/>
            <person name="Mitros T."/>
            <person name="Richards G.S."/>
            <person name="Conaco C."/>
            <person name="Dacre M."/>
            <person name="Hellsten U."/>
            <person name="Larroux C."/>
            <person name="Putnam N.H."/>
            <person name="Stanke M."/>
            <person name="Adamska M."/>
            <person name="Darling A."/>
            <person name="Degnan S.M."/>
            <person name="Oakley T.H."/>
            <person name="Plachetzki D.C."/>
            <person name="Zhai Y."/>
            <person name="Adamski M."/>
            <person name="Calcino A."/>
            <person name="Cummins S.F."/>
            <person name="Goodstein D.M."/>
            <person name="Harris C."/>
            <person name="Jackson D.J."/>
            <person name="Leys S.P."/>
            <person name="Shu S."/>
            <person name="Woodcroft B.J."/>
            <person name="Vervoort M."/>
            <person name="Kosik K.S."/>
            <person name="Manning G."/>
            <person name="Degnan B.M."/>
            <person name="Rokhsar D.S."/>
        </authorList>
    </citation>
    <scope>NUCLEOTIDE SEQUENCE [LARGE SCALE GENOMIC DNA]</scope>
</reference>
<feature type="signal peptide" evidence="8">
    <location>
        <begin position="1"/>
        <end position="20"/>
    </location>
</feature>
<keyword evidence="6" id="KW-0768">Sushi</keyword>
<feature type="chain" id="PRO_5042816487" evidence="8">
    <location>
        <begin position="21"/>
        <end position="1728"/>
    </location>
</feature>
<comment type="caution">
    <text evidence="5">Lacks conserved residue(s) required for the propagation of feature annotation.</text>
</comment>
<evidence type="ECO:0000313" key="11">
    <source>
        <dbReference type="EnsemblMetazoa" id="XP_019855221.1"/>
    </source>
</evidence>
<dbReference type="PROSITE" id="PS01186">
    <property type="entry name" value="EGF_2"/>
    <property type="match status" value="4"/>
</dbReference>
<evidence type="ECO:0000256" key="6">
    <source>
        <dbReference type="PROSITE-ProRule" id="PRU00302"/>
    </source>
</evidence>
<dbReference type="CDD" id="cd00054">
    <property type="entry name" value="EGF_CA"/>
    <property type="match status" value="5"/>
</dbReference>
<dbReference type="CDD" id="cd00033">
    <property type="entry name" value="CCP"/>
    <property type="match status" value="2"/>
</dbReference>
<evidence type="ECO:0000256" key="4">
    <source>
        <dbReference type="ARBA" id="ARBA00023157"/>
    </source>
</evidence>
<keyword evidence="12" id="KW-1185">Reference proteome</keyword>
<dbReference type="GeneID" id="109584082"/>
<feature type="domain" description="EGF-like" evidence="9">
    <location>
        <begin position="507"/>
        <end position="544"/>
    </location>
</feature>
<dbReference type="InterPro" id="IPR049883">
    <property type="entry name" value="NOTCH1_EGF-like"/>
</dbReference>
<dbReference type="InterPro" id="IPR000742">
    <property type="entry name" value="EGF"/>
</dbReference>
<keyword evidence="2 8" id="KW-0732">Signal</keyword>
<dbReference type="FunFam" id="2.10.25.10:FF:000038">
    <property type="entry name" value="Fibrillin 2"/>
    <property type="match status" value="3"/>
</dbReference>
<dbReference type="InterPro" id="IPR009030">
    <property type="entry name" value="Growth_fac_rcpt_cys_sf"/>
</dbReference>
<keyword evidence="7" id="KW-0175">Coiled coil</keyword>
<dbReference type="PROSITE" id="PS50026">
    <property type="entry name" value="EGF_3"/>
    <property type="match status" value="6"/>
</dbReference>
<dbReference type="Pfam" id="PF00084">
    <property type="entry name" value="Sushi"/>
    <property type="match status" value="1"/>
</dbReference>
<proteinExistence type="predicted"/>
<dbReference type="PROSITE" id="PS50923">
    <property type="entry name" value="SUSHI"/>
    <property type="match status" value="2"/>
</dbReference>
<keyword evidence="1 5" id="KW-0245">EGF-like domain</keyword>
<name>A0AAN0JEM0_AMPQE</name>
<organism evidence="11 12">
    <name type="scientific">Amphimedon queenslandica</name>
    <name type="common">Sponge</name>
    <dbReference type="NCBI Taxonomy" id="400682"/>
    <lineage>
        <taxon>Eukaryota</taxon>
        <taxon>Metazoa</taxon>
        <taxon>Porifera</taxon>
        <taxon>Demospongiae</taxon>
        <taxon>Heteroscleromorpha</taxon>
        <taxon>Haplosclerida</taxon>
        <taxon>Niphatidae</taxon>
        <taxon>Amphimedon</taxon>
    </lineage>
</organism>
<feature type="domain" description="EGF-like" evidence="9">
    <location>
        <begin position="131"/>
        <end position="174"/>
    </location>
</feature>
<feature type="domain" description="Sushi" evidence="10">
    <location>
        <begin position="384"/>
        <end position="443"/>
    </location>
</feature>
<evidence type="ECO:0000256" key="1">
    <source>
        <dbReference type="ARBA" id="ARBA00022536"/>
    </source>
</evidence>
<evidence type="ECO:0000256" key="3">
    <source>
        <dbReference type="ARBA" id="ARBA00022737"/>
    </source>
</evidence>
<feature type="disulfide bond" evidence="5">
    <location>
        <begin position="271"/>
        <end position="288"/>
    </location>
</feature>
<dbReference type="InterPro" id="IPR001881">
    <property type="entry name" value="EGF-like_Ca-bd_dom"/>
</dbReference>
<keyword evidence="3" id="KW-0677">Repeat</keyword>
<evidence type="ECO:0000256" key="2">
    <source>
        <dbReference type="ARBA" id="ARBA00022729"/>
    </source>
</evidence>
<feature type="disulfide bond" evidence="5">
    <location>
        <begin position="511"/>
        <end position="521"/>
    </location>
</feature>
<feature type="disulfide bond" evidence="6">
    <location>
        <begin position="414"/>
        <end position="441"/>
    </location>
</feature>
<dbReference type="Pfam" id="PF14670">
    <property type="entry name" value="FXa_inhibition"/>
    <property type="match status" value="2"/>
</dbReference>
<dbReference type="SMART" id="SM00032">
    <property type="entry name" value="CCP"/>
    <property type="match status" value="2"/>
</dbReference>
<dbReference type="SMART" id="SM00181">
    <property type="entry name" value="EGF"/>
    <property type="match status" value="9"/>
</dbReference>
<dbReference type="PROSITE" id="PS01187">
    <property type="entry name" value="EGF_CA"/>
    <property type="match status" value="3"/>
</dbReference>
<dbReference type="InterPro" id="IPR000152">
    <property type="entry name" value="EGF-type_Asp/Asn_hydroxyl_site"/>
</dbReference>
<dbReference type="GO" id="GO:0005509">
    <property type="term" value="F:calcium ion binding"/>
    <property type="evidence" value="ECO:0007669"/>
    <property type="project" value="InterPro"/>
</dbReference>
<dbReference type="EnsemblMetazoa" id="XM_019999662.1">
    <property type="protein sequence ID" value="XP_019855221.1"/>
    <property type="gene ID" value="LOC109584082"/>
</dbReference>
<feature type="coiled-coil region" evidence="7">
    <location>
        <begin position="1310"/>
        <end position="1358"/>
    </location>
</feature>
<dbReference type="PROSITE" id="PS00010">
    <property type="entry name" value="ASX_HYDROXYL"/>
    <property type="match status" value="6"/>
</dbReference>
<dbReference type="SMART" id="SM00179">
    <property type="entry name" value="EGF_CA"/>
    <property type="match status" value="6"/>
</dbReference>
<evidence type="ECO:0000259" key="10">
    <source>
        <dbReference type="PROSITE" id="PS50923"/>
    </source>
</evidence>
<evidence type="ECO:0000313" key="12">
    <source>
        <dbReference type="Proteomes" id="UP000007879"/>
    </source>
</evidence>
<feature type="domain" description="EGF-like" evidence="9">
    <location>
        <begin position="175"/>
        <end position="213"/>
    </location>
</feature>
<dbReference type="InterPro" id="IPR018097">
    <property type="entry name" value="EGF_Ca-bd_CS"/>
</dbReference>
<feature type="domain" description="EGF-like" evidence="9">
    <location>
        <begin position="343"/>
        <end position="378"/>
    </location>
</feature>
<accession>A0AAN0JEM0</accession>
<evidence type="ECO:0000259" key="9">
    <source>
        <dbReference type="PROSITE" id="PS50026"/>
    </source>
</evidence>
<dbReference type="InterPro" id="IPR035976">
    <property type="entry name" value="Sushi/SCR/CCP_sf"/>
</dbReference>
<dbReference type="SUPFAM" id="SSF57184">
    <property type="entry name" value="Growth factor receptor domain"/>
    <property type="match status" value="2"/>
</dbReference>
<reference evidence="11" key="2">
    <citation type="submission" date="2024-06" db="UniProtKB">
        <authorList>
            <consortium name="EnsemblMetazoa"/>
        </authorList>
    </citation>
    <scope>IDENTIFICATION</scope>
</reference>
<feature type="domain" description="EGF-like" evidence="9">
    <location>
        <begin position="219"/>
        <end position="259"/>
    </location>
</feature>
<dbReference type="PROSITE" id="PS00022">
    <property type="entry name" value="EGF_1"/>
    <property type="match status" value="1"/>
</dbReference>
<dbReference type="PANTHER" id="PTHR24039">
    <property type="entry name" value="FIBRILLIN-RELATED"/>
    <property type="match status" value="1"/>
</dbReference>
<protein>
    <submittedName>
        <fullName evidence="11">Uncharacterized protein</fullName>
    </submittedName>
</protein>
<dbReference type="KEGG" id="aqu:109584082"/>
<sequence>MHYLALAGVLCALLLQVSVAQIPTCYATQYYYITTYYTEYYSYVTGYHSCGWWGGNRCVSGYGRRSRQRSRQSFASRSYAICCAQFSGSHPNCQPVCNPSCANGRCTYSSASRSNYCSCNAGWSGGACSIDIDECTTSNSPLCHSLARCINTLGSYRCQCQSGYVFNGDGYTCTDLNECTSGDHNCQADIYCDNIVGDYKCRCAPGFRGNETDHHICDDINECSVANGGCQQTCINTPGSYYCSCLSGYRLTNDNTTCQDIDECSEGTHVCSSASNNHCINTIGSYRCDCNTGYQEVNGVCTDINECATSNGGCSQICNNTQGSFFCSCLPGYQLDSRFTCGDINECDSNHGCHHACVNLIGGYKCDCFLGYALDKDNFTCILQECSPKLTVPLNGNLSCPNGQVTNTSCDTSCDAGYELTGPAERTCQPNGSWTSPPARCTPMKCPELEQPENGYIRSPCPETYGSTCSLQCVYGFEVANGSTSFNCELTADKSNVEWTEFGTCQRRPVCDDNTCVHGKCIEISQSEFRCDCTGTLYTGERCHRGLILVPEIGELQPFRSFNLQITTAVPNETLRLALRESCKFGGGGLFLRPCEVEFGPSSTTATSTIIGGFPGIYYLNFNVKGPSANDFEVPPPVAVIVRSGRTPYYFTKLDSPYVYNSCCELEESQMPLLKCGSNPRASVQFTSSCSWESFGSNGWKTSGIIFSNYNNLSLPVSVAGIEMSKTDSLLSLNVPATKQFQKCEGDCNGVLKELSGDEKCYEYMPTTEDLSEFASKQSLTETFLAEAQLKLLPKWLKLIVPDDSNALKKLVEADYRVSIVSETEVLQLVGCESLLLDTTGQFSVLLHNGPLGINLNTSTLNIEQQSLSAPIKGSFYCIAVDLCSGDVSPLYLAVPQSIQEDIVRISFLNKFIRKGWSFKMRSFIFWENPVKMNDIPTFHYWNGLTHNYQLPMQESDIKIKMASTGLFSYGETDVSFSFDGNVSYEYTLKRSEADDLMSFGEYSLKVTTKVHGKHESLSLQNVSSSAFIHFQDPVTFSCSTGSIPSGISFKLSYRVESTDGFFFNFFQLPYDTSYCPVDTFINLNSLQEMNGLSFYSNCLELVYDSLVLGMLSHKFYIPMDSNTLCIDPQDFTNYFSTPSSFGLWVQSSLSPSHLSYYQLNPLFKLQPGRDRVTVSLGFSGTADEKVGLLHSVEIAVLDGIFESPIILRDKELSFTGLTVIFNNDLYLAQLKGTSPATTSWGQMMISINGWFPRSDDRFLVRLEGSVRQYVRNIANRARMRLGTADDEVSAASDGVQTATTALGDVQVQFTAAEQEYQQRLSNKNRLESELVEAEEVLQNATGELKMAEEAIAALCQIETCTRMCVSTSRPQIVTEDVYKTETVSCSSFCPRRSYRSVPLYSFWRFRWRWQWRCYGRSIFCRLFRLCIFRRCRSVCAPYWYFHTIWHTVPYTYNVPCEKPCNRTVFVGRIKKTIMVTDPCGSTVPDATCARTNELCQNQRDSAFGLIDEKRQDLTNPLRQHNSLKRQISIAENNLQKSSLARDRARDKVLRAQTQVDEAEERRNATLRLQQTIRESDDIGYKASELLKSSDIANVFSIANISFTVIIKINSSNKYTAWPPTCSREYCVTKRGAVCTIDDKSIGSNVKCPRGCLISNCWACYYSYTALPYPVQAFSCPVNCPLDAEGQLESKCMQNWGRCVLIAYTNIYKEVLTHERTSDTFKCWSYPC</sequence>
<evidence type="ECO:0000256" key="7">
    <source>
        <dbReference type="SAM" id="Coils"/>
    </source>
</evidence>
<dbReference type="Proteomes" id="UP000007879">
    <property type="component" value="Unassembled WGS sequence"/>
</dbReference>
<dbReference type="PANTHER" id="PTHR24039:SF57">
    <property type="entry name" value="FIBROPELLIN-2"/>
    <property type="match status" value="1"/>
</dbReference>
<dbReference type="RefSeq" id="XP_019855221.1">
    <property type="nucleotide sequence ID" value="XM_019999662.1"/>
</dbReference>
<feature type="disulfide bond" evidence="5">
    <location>
        <begin position="347"/>
        <end position="357"/>
    </location>
</feature>